<dbReference type="OrthoDB" id="7283966at2"/>
<protein>
    <submittedName>
        <fullName evidence="8">MFS transporter</fullName>
    </submittedName>
</protein>
<feature type="transmembrane region" description="Helical" evidence="7">
    <location>
        <begin position="53"/>
        <end position="73"/>
    </location>
</feature>
<keyword evidence="6 7" id="KW-0472">Membrane</keyword>
<proteinExistence type="predicted"/>
<keyword evidence="9" id="KW-1185">Reference proteome</keyword>
<organism evidence="8 9">
    <name type="scientific">Chitinophaga caeni</name>
    <dbReference type="NCBI Taxonomy" id="2029983"/>
    <lineage>
        <taxon>Bacteria</taxon>
        <taxon>Pseudomonadati</taxon>
        <taxon>Bacteroidota</taxon>
        <taxon>Chitinophagia</taxon>
        <taxon>Chitinophagales</taxon>
        <taxon>Chitinophagaceae</taxon>
        <taxon>Chitinophaga</taxon>
    </lineage>
</organism>
<evidence type="ECO:0000256" key="1">
    <source>
        <dbReference type="ARBA" id="ARBA00004651"/>
    </source>
</evidence>
<evidence type="ECO:0000256" key="7">
    <source>
        <dbReference type="SAM" id="Phobius"/>
    </source>
</evidence>
<sequence>MKPAPQGRIDPYASIRYREFKFFLVIRFALVFALTMQFAIIEWRIYHLTQDPLSLGLIGLAEVIPALSMALFAGHIVDKREKRGLLIKCMVGYIFISTILFLLTWDDILKGFSVQSIAWLTYSMVFVGGILRAFVGPANFTLLSLLVPRQLYKNAATWSSSAWQVGGVLGPAIGGLCIYWFGVHWSMLLVIGMMLLPLYSLINIKPKPIHYKEKGESVWQSLGTGLKFVWHTKVVLNAMALDMFAVLFGGAKALLAIFATTILHVGSLGYGLLSAAPAVGSLITMFILAYRPLSKKPGLKLLGAVFGFGISIIVFALSKNFILSLAALFVSGMLDGISVIVRQTILQLKTPDDMRGRVASVGQMFVGSSNELGAFESGLTAKLMGTVPAVVFGGCMTLFVVITTYVISPAMRHLNLDKDEQPGKDG</sequence>
<dbReference type="RefSeq" id="WP_098194052.1">
    <property type="nucleotide sequence ID" value="NZ_CP023777.1"/>
</dbReference>
<feature type="transmembrane region" description="Helical" evidence="7">
    <location>
        <begin position="297"/>
        <end position="315"/>
    </location>
</feature>
<evidence type="ECO:0000313" key="9">
    <source>
        <dbReference type="Proteomes" id="UP000220133"/>
    </source>
</evidence>
<dbReference type="KEGG" id="cbae:COR50_11135"/>
<evidence type="ECO:0000256" key="3">
    <source>
        <dbReference type="ARBA" id="ARBA00022475"/>
    </source>
</evidence>
<feature type="transmembrane region" description="Helical" evidence="7">
    <location>
        <begin position="161"/>
        <end position="181"/>
    </location>
</feature>
<dbReference type="GO" id="GO:0005886">
    <property type="term" value="C:plasma membrane"/>
    <property type="evidence" value="ECO:0007669"/>
    <property type="project" value="UniProtKB-SubCell"/>
</dbReference>
<keyword evidence="5 7" id="KW-1133">Transmembrane helix</keyword>
<evidence type="ECO:0000256" key="4">
    <source>
        <dbReference type="ARBA" id="ARBA00022692"/>
    </source>
</evidence>
<feature type="transmembrane region" description="Helical" evidence="7">
    <location>
        <begin position="387"/>
        <end position="407"/>
    </location>
</feature>
<feature type="transmembrane region" description="Helical" evidence="7">
    <location>
        <begin position="243"/>
        <end position="263"/>
    </location>
</feature>
<dbReference type="AlphaFoldDB" id="A0A291QUR4"/>
<feature type="transmembrane region" description="Helical" evidence="7">
    <location>
        <begin position="85"/>
        <end position="105"/>
    </location>
</feature>
<dbReference type="Pfam" id="PF07690">
    <property type="entry name" value="MFS_1"/>
    <property type="match status" value="1"/>
</dbReference>
<dbReference type="InterPro" id="IPR011701">
    <property type="entry name" value="MFS"/>
</dbReference>
<dbReference type="Gene3D" id="1.20.1250.20">
    <property type="entry name" value="MFS general substrate transporter like domains"/>
    <property type="match status" value="1"/>
</dbReference>
<dbReference type="PANTHER" id="PTHR23513">
    <property type="entry name" value="INTEGRAL MEMBRANE EFFLUX PROTEIN-RELATED"/>
    <property type="match status" value="1"/>
</dbReference>
<dbReference type="CDD" id="cd06173">
    <property type="entry name" value="MFS_MefA_like"/>
    <property type="match status" value="1"/>
</dbReference>
<evidence type="ECO:0000313" key="8">
    <source>
        <dbReference type="EMBL" id="ATL47675.1"/>
    </source>
</evidence>
<dbReference type="EMBL" id="CP023777">
    <property type="protein sequence ID" value="ATL47675.1"/>
    <property type="molecule type" value="Genomic_DNA"/>
</dbReference>
<evidence type="ECO:0000256" key="5">
    <source>
        <dbReference type="ARBA" id="ARBA00022989"/>
    </source>
</evidence>
<feature type="transmembrane region" description="Helical" evidence="7">
    <location>
        <begin position="187"/>
        <end position="204"/>
    </location>
</feature>
<evidence type="ECO:0000256" key="6">
    <source>
        <dbReference type="ARBA" id="ARBA00023136"/>
    </source>
</evidence>
<feature type="transmembrane region" description="Helical" evidence="7">
    <location>
        <begin position="117"/>
        <end position="140"/>
    </location>
</feature>
<feature type="transmembrane region" description="Helical" evidence="7">
    <location>
        <begin position="269"/>
        <end position="290"/>
    </location>
</feature>
<dbReference type="GO" id="GO:0022857">
    <property type="term" value="F:transmembrane transporter activity"/>
    <property type="evidence" value="ECO:0007669"/>
    <property type="project" value="InterPro"/>
</dbReference>
<feature type="transmembrane region" description="Helical" evidence="7">
    <location>
        <begin position="20"/>
        <end position="41"/>
    </location>
</feature>
<feature type="transmembrane region" description="Helical" evidence="7">
    <location>
        <begin position="321"/>
        <end position="341"/>
    </location>
</feature>
<keyword evidence="4 7" id="KW-0812">Transmembrane</keyword>
<dbReference type="SUPFAM" id="SSF103473">
    <property type="entry name" value="MFS general substrate transporter"/>
    <property type="match status" value="1"/>
</dbReference>
<evidence type="ECO:0000256" key="2">
    <source>
        <dbReference type="ARBA" id="ARBA00022448"/>
    </source>
</evidence>
<reference evidence="8 9" key="1">
    <citation type="submission" date="2017-10" db="EMBL/GenBank/DDBJ databases">
        <title>Paenichitinophaga pekingensis gen. nov., sp. nov., isolated from activated sludge.</title>
        <authorList>
            <person name="Jin D."/>
            <person name="Kong X."/>
            <person name="Deng Y."/>
            <person name="Bai Z."/>
        </authorList>
    </citation>
    <scope>NUCLEOTIDE SEQUENCE [LARGE SCALE GENOMIC DNA]</scope>
    <source>
        <strain evidence="8 9">13</strain>
    </source>
</reference>
<dbReference type="Proteomes" id="UP000220133">
    <property type="component" value="Chromosome"/>
</dbReference>
<gene>
    <name evidence="8" type="ORF">COR50_11135</name>
</gene>
<name>A0A291QUR4_9BACT</name>
<keyword evidence="3" id="KW-1003">Cell membrane</keyword>
<accession>A0A291QUR4</accession>
<dbReference type="PANTHER" id="PTHR23513:SF9">
    <property type="entry name" value="ENTEROBACTIN EXPORTER ENTS"/>
    <property type="match status" value="1"/>
</dbReference>
<keyword evidence="2" id="KW-0813">Transport</keyword>
<comment type="subcellular location">
    <subcellularLocation>
        <location evidence="1">Cell membrane</location>
        <topology evidence="1">Multi-pass membrane protein</topology>
    </subcellularLocation>
</comment>
<dbReference type="InterPro" id="IPR036259">
    <property type="entry name" value="MFS_trans_sf"/>
</dbReference>